<reference evidence="2" key="5">
    <citation type="journal article" date="2021" name="G3 (Bethesda)">
        <title>Aegilops tauschii genome assembly Aet v5.0 features greater sequence contiguity and improved annotation.</title>
        <authorList>
            <person name="Wang L."/>
            <person name="Zhu T."/>
            <person name="Rodriguez J.C."/>
            <person name="Deal K.R."/>
            <person name="Dubcovsky J."/>
            <person name="McGuire P.E."/>
            <person name="Lux T."/>
            <person name="Spannagl M."/>
            <person name="Mayer K.F.X."/>
            <person name="Baldrich P."/>
            <person name="Meyers B.C."/>
            <person name="Huo N."/>
            <person name="Gu Y.Q."/>
            <person name="Zhou H."/>
            <person name="Devos K.M."/>
            <person name="Bennetzen J.L."/>
            <person name="Unver T."/>
            <person name="Budak H."/>
            <person name="Gulick P.J."/>
            <person name="Galiba G."/>
            <person name="Kalapos B."/>
            <person name="Nelson D.R."/>
            <person name="Li P."/>
            <person name="You F.M."/>
            <person name="Luo M.C."/>
            <person name="Dvorak J."/>
        </authorList>
    </citation>
    <scope>NUCLEOTIDE SEQUENCE [LARGE SCALE GENOMIC DNA]</scope>
    <source>
        <strain evidence="2">cv. AL8/78</strain>
    </source>
</reference>
<proteinExistence type="predicted"/>
<dbReference type="PANTHER" id="PTHR47744">
    <property type="entry name" value="OS05G0526300 PROTEIN"/>
    <property type="match status" value="1"/>
</dbReference>
<accession>A0A452ZLV2</accession>
<reference evidence="2" key="3">
    <citation type="journal article" date="2017" name="Nature">
        <title>Genome sequence of the progenitor of the wheat D genome Aegilops tauschii.</title>
        <authorList>
            <person name="Luo M.C."/>
            <person name="Gu Y.Q."/>
            <person name="Puiu D."/>
            <person name="Wang H."/>
            <person name="Twardziok S.O."/>
            <person name="Deal K.R."/>
            <person name="Huo N."/>
            <person name="Zhu T."/>
            <person name="Wang L."/>
            <person name="Wang Y."/>
            <person name="McGuire P.E."/>
            <person name="Liu S."/>
            <person name="Long H."/>
            <person name="Ramasamy R.K."/>
            <person name="Rodriguez J.C."/>
            <person name="Van S.L."/>
            <person name="Yuan L."/>
            <person name="Wang Z."/>
            <person name="Xia Z."/>
            <person name="Xiao L."/>
            <person name="Anderson O.D."/>
            <person name="Ouyang S."/>
            <person name="Liang Y."/>
            <person name="Zimin A.V."/>
            <person name="Pertea G."/>
            <person name="Qi P."/>
            <person name="Bennetzen J.L."/>
            <person name="Dai X."/>
            <person name="Dawson M.W."/>
            <person name="Muller H.G."/>
            <person name="Kugler K."/>
            <person name="Rivarola-Duarte L."/>
            <person name="Spannagl M."/>
            <person name="Mayer K.F.X."/>
            <person name="Lu F.H."/>
            <person name="Bevan M.W."/>
            <person name="Leroy P."/>
            <person name="Li P."/>
            <person name="You F.M."/>
            <person name="Sun Q."/>
            <person name="Liu Z."/>
            <person name="Lyons E."/>
            <person name="Wicker T."/>
            <person name="Salzberg S.L."/>
            <person name="Devos K.M."/>
            <person name="Dvorak J."/>
        </authorList>
    </citation>
    <scope>NUCLEOTIDE SEQUENCE [LARGE SCALE GENOMIC DNA]</scope>
    <source>
        <strain evidence="2">cv. AL8/78</strain>
    </source>
</reference>
<evidence type="ECO:0000313" key="3">
    <source>
        <dbReference type="Proteomes" id="UP000015105"/>
    </source>
</evidence>
<dbReference type="Proteomes" id="UP000015105">
    <property type="component" value="Chromosome 1D"/>
</dbReference>
<dbReference type="EnsemblPlants" id="AET1Gv20827100.9">
    <property type="protein sequence ID" value="AET1Gv20827100.9"/>
    <property type="gene ID" value="AET1Gv20827100"/>
</dbReference>
<reference evidence="3" key="2">
    <citation type="journal article" date="2017" name="Nat. Plants">
        <title>The Aegilops tauschii genome reveals multiple impacts of transposons.</title>
        <authorList>
            <person name="Zhao G."/>
            <person name="Zou C."/>
            <person name="Li K."/>
            <person name="Wang K."/>
            <person name="Li T."/>
            <person name="Gao L."/>
            <person name="Zhang X."/>
            <person name="Wang H."/>
            <person name="Yang Z."/>
            <person name="Liu X."/>
            <person name="Jiang W."/>
            <person name="Mao L."/>
            <person name="Kong X."/>
            <person name="Jiao Y."/>
            <person name="Jia J."/>
        </authorList>
    </citation>
    <scope>NUCLEOTIDE SEQUENCE [LARGE SCALE GENOMIC DNA]</scope>
    <source>
        <strain evidence="3">cv. AL8/78</strain>
    </source>
</reference>
<evidence type="ECO:0000256" key="1">
    <source>
        <dbReference type="SAM" id="MobiDB-lite"/>
    </source>
</evidence>
<dbReference type="EnsemblPlants" id="AET1Gv20827100.3">
    <property type="protein sequence ID" value="AET1Gv20827100.3"/>
    <property type="gene ID" value="AET1Gv20827100"/>
</dbReference>
<reference evidence="3" key="1">
    <citation type="journal article" date="2014" name="Science">
        <title>Ancient hybridizations among the ancestral genomes of bread wheat.</title>
        <authorList>
            <consortium name="International Wheat Genome Sequencing Consortium,"/>
            <person name="Marcussen T."/>
            <person name="Sandve S.R."/>
            <person name="Heier L."/>
            <person name="Spannagl M."/>
            <person name="Pfeifer M."/>
            <person name="Jakobsen K.S."/>
            <person name="Wulff B.B."/>
            <person name="Steuernagel B."/>
            <person name="Mayer K.F."/>
            <person name="Olsen O.A."/>
        </authorList>
    </citation>
    <scope>NUCLEOTIDE SEQUENCE [LARGE SCALE GENOMIC DNA]</scope>
    <source>
        <strain evidence="3">cv. AL8/78</strain>
    </source>
</reference>
<name>A0A452ZLV2_AEGTS</name>
<keyword evidence="3" id="KW-1185">Reference proteome</keyword>
<dbReference type="Gramene" id="AET1Gv20827100.9">
    <property type="protein sequence ID" value="AET1Gv20827100.9"/>
    <property type="gene ID" value="AET1Gv20827100"/>
</dbReference>
<protein>
    <submittedName>
        <fullName evidence="2">Uncharacterized protein</fullName>
    </submittedName>
</protein>
<reference evidence="2" key="4">
    <citation type="submission" date="2019-03" db="UniProtKB">
        <authorList>
            <consortium name="EnsemblPlants"/>
        </authorList>
    </citation>
    <scope>IDENTIFICATION</scope>
</reference>
<sequence length="209" mass="23985">MMYLFISLVFWTRVLWWLLVLFAGIFLLLSYPCTISKRMPVPFVDTCIFPRRSWNSSANDNKLWRMNYSLFFSTSHLRSSSTLVSSGVQNSHGILAQNNVDPVFDDPNLNWKEVFHKKHAEHISWSAASNRAICRQCRSVLWLSNLTCAAPHHCPKKGKDEIKLMPLLPYAVACYILNAQDRPSSSSDSSDSDSDSENNVPRRLWNSRV</sequence>
<evidence type="ECO:0000313" key="2">
    <source>
        <dbReference type="EnsemblPlants" id="AET1Gv20827100.3"/>
    </source>
</evidence>
<dbReference type="PANTHER" id="PTHR47744:SF1">
    <property type="entry name" value="OS05G0526300 PROTEIN"/>
    <property type="match status" value="1"/>
</dbReference>
<feature type="region of interest" description="Disordered" evidence="1">
    <location>
        <begin position="181"/>
        <end position="209"/>
    </location>
</feature>
<organism evidence="2 3">
    <name type="scientific">Aegilops tauschii subsp. strangulata</name>
    <name type="common">Goatgrass</name>
    <dbReference type="NCBI Taxonomy" id="200361"/>
    <lineage>
        <taxon>Eukaryota</taxon>
        <taxon>Viridiplantae</taxon>
        <taxon>Streptophyta</taxon>
        <taxon>Embryophyta</taxon>
        <taxon>Tracheophyta</taxon>
        <taxon>Spermatophyta</taxon>
        <taxon>Magnoliopsida</taxon>
        <taxon>Liliopsida</taxon>
        <taxon>Poales</taxon>
        <taxon>Poaceae</taxon>
        <taxon>BOP clade</taxon>
        <taxon>Pooideae</taxon>
        <taxon>Triticodae</taxon>
        <taxon>Triticeae</taxon>
        <taxon>Triticinae</taxon>
        <taxon>Aegilops</taxon>
    </lineage>
</organism>
<dbReference type="Gramene" id="AET1Gv20827100.3">
    <property type="protein sequence ID" value="AET1Gv20827100.3"/>
    <property type="gene ID" value="AET1Gv20827100"/>
</dbReference>
<dbReference type="AlphaFoldDB" id="A0A452ZLV2"/>